<evidence type="ECO:0000259" key="5">
    <source>
        <dbReference type="Pfam" id="PF25954"/>
    </source>
</evidence>
<keyword evidence="2" id="KW-0175">Coiled coil</keyword>
<dbReference type="AlphaFoldDB" id="A0A2S8RBH0"/>
<dbReference type="PANTHER" id="PTHR30469:SF15">
    <property type="entry name" value="HLYD FAMILY OF SECRETION PROTEINS"/>
    <property type="match status" value="1"/>
</dbReference>
<dbReference type="NCBIfam" id="TIGR01730">
    <property type="entry name" value="RND_mfp"/>
    <property type="match status" value="1"/>
</dbReference>
<name>A0A2S8RBH0_9FIRM</name>
<feature type="coiled-coil region" evidence="2">
    <location>
        <begin position="103"/>
        <end position="149"/>
    </location>
</feature>
<evidence type="ECO:0000259" key="6">
    <source>
        <dbReference type="Pfam" id="PF25989"/>
    </source>
</evidence>
<evidence type="ECO:0000256" key="2">
    <source>
        <dbReference type="SAM" id="Coils"/>
    </source>
</evidence>
<sequence length="411" mass="44578">MKRRILAVLATFALLITAGCSTSASNEDAIEEERAITVSVDYIKKTDIEKTQTVTGQAKPIKEVNVIPKLPGKVSEVYVSLGDEVKEGQTLFTIDDKEIKLQLAQAEAAVNVAKANVKRAEGGALELQMTQLESAFKSAEINLNDAQKMYDDVKILYENGMASKQDLDRAKSGYELAKEQFETAKSALELTESRINKENTETAQAQLKQAKASYNLAKTQLENTVVTSPADGYISSLNVNEGEITSGAVPAATIVDISTVVVEVNIVENIVNKIKVGDEYPVYIESVKKEPFLGKVISISPNVDPMTQSYRTRIEVPNEDGAIKGGMSAKVEIAVEAKENILAVPVECVVSEGGKSYIYVVEEDRAVKKEVTTGISNEEFIEISGDIKEGSQVVVKGQNFLSDNSKVIVAE</sequence>
<dbReference type="Gene3D" id="2.40.420.20">
    <property type="match status" value="1"/>
</dbReference>
<feature type="domain" description="CusB-like beta-barrel" evidence="5">
    <location>
        <begin position="261"/>
        <end position="334"/>
    </location>
</feature>
<evidence type="ECO:0000313" key="8">
    <source>
        <dbReference type="Proteomes" id="UP000239720"/>
    </source>
</evidence>
<feature type="chain" id="PRO_5038510807" evidence="3">
    <location>
        <begin position="25"/>
        <end position="411"/>
    </location>
</feature>
<proteinExistence type="inferred from homology"/>
<dbReference type="Proteomes" id="UP000239720">
    <property type="component" value="Unassembled WGS sequence"/>
</dbReference>
<dbReference type="Gene3D" id="1.10.287.470">
    <property type="entry name" value="Helix hairpin bin"/>
    <property type="match status" value="1"/>
</dbReference>
<feature type="domain" description="YknX-like C-terminal permuted SH3-like" evidence="6">
    <location>
        <begin position="342"/>
        <end position="409"/>
    </location>
</feature>
<dbReference type="SUPFAM" id="SSF111369">
    <property type="entry name" value="HlyD-like secretion proteins"/>
    <property type="match status" value="2"/>
</dbReference>
<dbReference type="PANTHER" id="PTHR30469">
    <property type="entry name" value="MULTIDRUG RESISTANCE PROTEIN MDTA"/>
    <property type="match status" value="1"/>
</dbReference>
<dbReference type="Pfam" id="PF25881">
    <property type="entry name" value="HH_YBHG"/>
    <property type="match status" value="1"/>
</dbReference>
<dbReference type="InterPro" id="IPR006143">
    <property type="entry name" value="RND_pump_MFP"/>
</dbReference>
<evidence type="ECO:0000256" key="1">
    <source>
        <dbReference type="ARBA" id="ARBA00009477"/>
    </source>
</evidence>
<evidence type="ECO:0000256" key="3">
    <source>
        <dbReference type="SAM" id="SignalP"/>
    </source>
</evidence>
<dbReference type="GO" id="GO:0015562">
    <property type="term" value="F:efflux transmembrane transporter activity"/>
    <property type="evidence" value="ECO:0007669"/>
    <property type="project" value="TreeGrafter"/>
</dbReference>
<dbReference type="EMBL" id="NEMB01000003">
    <property type="protein sequence ID" value="PQQ67125.1"/>
    <property type="molecule type" value="Genomic_DNA"/>
</dbReference>
<protein>
    <submittedName>
        <fullName evidence="7">Uncharacterized protein</fullName>
    </submittedName>
</protein>
<dbReference type="PROSITE" id="PS51257">
    <property type="entry name" value="PROKAR_LIPOPROTEIN"/>
    <property type="match status" value="1"/>
</dbReference>
<evidence type="ECO:0000259" key="4">
    <source>
        <dbReference type="Pfam" id="PF25881"/>
    </source>
</evidence>
<dbReference type="InterPro" id="IPR059052">
    <property type="entry name" value="HH_YbhG-like"/>
</dbReference>
<dbReference type="Pfam" id="PF25989">
    <property type="entry name" value="YknX_C"/>
    <property type="match status" value="1"/>
</dbReference>
<comment type="similarity">
    <text evidence="1">Belongs to the membrane fusion protein (MFP) (TC 8.A.1) family.</text>
</comment>
<reference evidence="7 8" key="1">
    <citation type="journal article" date="2018" name="Syst. Appl. Microbiol.">
        <title>Characterization and high-quality draft genome sequence of Herbivorax saccincola A7, an anaerobic, alkaliphilic, thermophilic, cellulolytic, and xylanolytic bacterium.</title>
        <authorList>
            <person name="Aikawa S."/>
            <person name="Baramee S."/>
            <person name="Sermsathanaswadi J."/>
            <person name="Thianheng P."/>
            <person name="Tachaapaikoon C."/>
            <person name="Shikata A."/>
            <person name="Waeonukul R."/>
            <person name="Pason P."/>
            <person name="Ratanakhanokchai K."/>
            <person name="Kosugi A."/>
        </authorList>
    </citation>
    <scope>NUCLEOTIDE SEQUENCE [LARGE SCALE GENOMIC DNA]</scope>
    <source>
        <strain evidence="7 8">A7</strain>
    </source>
</reference>
<dbReference type="OrthoDB" id="9810430at2"/>
<dbReference type="InterPro" id="IPR058637">
    <property type="entry name" value="YknX-like_C"/>
</dbReference>
<feature type="signal peptide" evidence="3">
    <location>
        <begin position="1"/>
        <end position="24"/>
    </location>
</feature>
<organism evidence="7 8">
    <name type="scientific">Acetivibrio saccincola</name>
    <dbReference type="NCBI Taxonomy" id="1677857"/>
    <lineage>
        <taxon>Bacteria</taxon>
        <taxon>Bacillati</taxon>
        <taxon>Bacillota</taxon>
        <taxon>Clostridia</taxon>
        <taxon>Eubacteriales</taxon>
        <taxon>Oscillospiraceae</taxon>
        <taxon>Acetivibrio</taxon>
    </lineage>
</organism>
<dbReference type="SUPFAM" id="SSF56954">
    <property type="entry name" value="Outer membrane efflux proteins (OEP)"/>
    <property type="match status" value="1"/>
</dbReference>
<comment type="caution">
    <text evidence="7">The sequence shown here is derived from an EMBL/GenBank/DDBJ whole genome shotgun (WGS) entry which is preliminary data.</text>
</comment>
<gene>
    <name evidence="7" type="ORF">B9R14_10470</name>
</gene>
<dbReference type="InterPro" id="IPR058792">
    <property type="entry name" value="Beta-barrel_RND_2"/>
</dbReference>
<evidence type="ECO:0000313" key="7">
    <source>
        <dbReference type="EMBL" id="PQQ67125.1"/>
    </source>
</evidence>
<dbReference type="Pfam" id="PF25954">
    <property type="entry name" value="Beta-barrel_RND_2"/>
    <property type="match status" value="1"/>
</dbReference>
<feature type="domain" description="YbhG-like alpha-helical hairpin" evidence="4">
    <location>
        <begin position="94"/>
        <end position="223"/>
    </location>
</feature>
<dbReference type="Gene3D" id="2.40.50.100">
    <property type="match status" value="1"/>
</dbReference>
<keyword evidence="3" id="KW-0732">Signal</keyword>
<accession>A0A2S8RBH0</accession>
<dbReference type="Gene3D" id="2.40.30.170">
    <property type="match status" value="1"/>
</dbReference>
<dbReference type="GO" id="GO:1990281">
    <property type="term" value="C:efflux pump complex"/>
    <property type="evidence" value="ECO:0007669"/>
    <property type="project" value="TreeGrafter"/>
</dbReference>
<dbReference type="RefSeq" id="WP_105368206.1">
    <property type="nucleotide sequence ID" value="NZ_NEMB01000003.1"/>
</dbReference>